<evidence type="ECO:0000313" key="2">
    <source>
        <dbReference type="EMBL" id="CAL1602068.1"/>
    </source>
</evidence>
<keyword evidence="3" id="KW-1185">Reference proteome</keyword>
<proteinExistence type="predicted"/>
<reference evidence="2 3" key="1">
    <citation type="submission" date="2024-04" db="EMBL/GenBank/DDBJ databases">
        <authorList>
            <person name="Waldvogel A.-M."/>
            <person name="Schoenle A."/>
        </authorList>
    </citation>
    <scope>NUCLEOTIDE SEQUENCE [LARGE SCALE GENOMIC DNA]</scope>
</reference>
<name>A0AAV2LI45_KNICA</name>
<evidence type="ECO:0000313" key="3">
    <source>
        <dbReference type="Proteomes" id="UP001497482"/>
    </source>
</evidence>
<feature type="compositionally biased region" description="Basic residues" evidence="1">
    <location>
        <begin position="37"/>
        <end position="46"/>
    </location>
</feature>
<evidence type="ECO:0000256" key="1">
    <source>
        <dbReference type="SAM" id="MobiDB-lite"/>
    </source>
</evidence>
<dbReference type="AlphaFoldDB" id="A0AAV2LI45"/>
<dbReference type="Proteomes" id="UP001497482">
    <property type="component" value="Chromosome 3"/>
</dbReference>
<feature type="region of interest" description="Disordered" evidence="1">
    <location>
        <begin position="32"/>
        <end position="89"/>
    </location>
</feature>
<protein>
    <submittedName>
        <fullName evidence="2">Uncharacterized protein</fullName>
    </submittedName>
</protein>
<accession>A0AAV2LI45</accession>
<organism evidence="2 3">
    <name type="scientific">Knipowitschia caucasica</name>
    <name type="common">Caucasian dwarf goby</name>
    <name type="synonym">Pomatoschistus caucasicus</name>
    <dbReference type="NCBI Taxonomy" id="637954"/>
    <lineage>
        <taxon>Eukaryota</taxon>
        <taxon>Metazoa</taxon>
        <taxon>Chordata</taxon>
        <taxon>Craniata</taxon>
        <taxon>Vertebrata</taxon>
        <taxon>Euteleostomi</taxon>
        <taxon>Actinopterygii</taxon>
        <taxon>Neopterygii</taxon>
        <taxon>Teleostei</taxon>
        <taxon>Neoteleostei</taxon>
        <taxon>Acanthomorphata</taxon>
        <taxon>Gobiaria</taxon>
        <taxon>Gobiiformes</taxon>
        <taxon>Gobioidei</taxon>
        <taxon>Gobiidae</taxon>
        <taxon>Gobiinae</taxon>
        <taxon>Knipowitschia</taxon>
    </lineage>
</organism>
<dbReference type="EMBL" id="OZ035825">
    <property type="protein sequence ID" value="CAL1602068.1"/>
    <property type="molecule type" value="Genomic_DNA"/>
</dbReference>
<sequence length="89" mass="10244">MISDLEKLCNSCGNLHWGLEYSLAGWDTRSRGCREKRQSRRKRSLTHNRLVLSVGRPKADQKRTRSGLRVATEPSKRMRQTGPVHGDRL</sequence>
<gene>
    <name evidence="2" type="ORF">KC01_LOCUS29900</name>
</gene>